<dbReference type="GO" id="GO:0042975">
    <property type="term" value="F:peroxisome proliferator activated receptor binding"/>
    <property type="evidence" value="ECO:0007669"/>
    <property type="project" value="TreeGrafter"/>
</dbReference>
<evidence type="ECO:0000256" key="8">
    <source>
        <dbReference type="ARBA" id="ARBA00023163"/>
    </source>
</evidence>
<feature type="region of interest" description="Disordered" evidence="10">
    <location>
        <begin position="196"/>
        <end position="245"/>
    </location>
</feature>
<dbReference type="PROSITE" id="PS51913">
    <property type="entry name" value="HTH_HARE"/>
    <property type="match status" value="1"/>
</dbReference>
<evidence type="ECO:0000256" key="2">
    <source>
        <dbReference type="ARBA" id="ARBA00006391"/>
    </source>
</evidence>
<dbReference type="InterPro" id="IPR028020">
    <property type="entry name" value="ASX_DEUBAD_dom"/>
</dbReference>
<comment type="caution">
    <text evidence="13">The sequence shown here is derived from an EMBL/GenBank/DDBJ whole genome shotgun (WGS) entry which is preliminary data.</text>
</comment>
<evidence type="ECO:0000313" key="14">
    <source>
        <dbReference type="Proteomes" id="UP000574691"/>
    </source>
</evidence>
<dbReference type="PANTHER" id="PTHR13578">
    <property type="entry name" value="ADDITIONAL SEX COMBS LIKE PROTEIN ASXL"/>
    <property type="match status" value="1"/>
</dbReference>
<comment type="similarity">
    <text evidence="2">Belongs to the Asx family.</text>
</comment>
<feature type="compositionally biased region" description="Gly residues" evidence="10">
    <location>
        <begin position="638"/>
        <end position="651"/>
    </location>
</feature>
<keyword evidence="14" id="KW-1185">Reference proteome</keyword>
<dbReference type="Pfam" id="PF13919">
    <property type="entry name" value="ASXH"/>
    <property type="match status" value="1"/>
</dbReference>
<protein>
    <submittedName>
        <fullName evidence="13">ASX protein</fullName>
    </submittedName>
</protein>
<keyword evidence="9" id="KW-0539">Nucleus</keyword>
<feature type="compositionally biased region" description="Polar residues" evidence="10">
    <location>
        <begin position="132"/>
        <end position="144"/>
    </location>
</feature>
<dbReference type="GO" id="GO:0003682">
    <property type="term" value="F:chromatin binding"/>
    <property type="evidence" value="ECO:0007669"/>
    <property type="project" value="TreeGrafter"/>
</dbReference>
<proteinExistence type="inferred from homology"/>
<feature type="compositionally biased region" description="Low complexity" evidence="10">
    <location>
        <begin position="156"/>
        <end position="170"/>
    </location>
</feature>
<dbReference type="Proteomes" id="UP000574691">
    <property type="component" value="Unassembled WGS sequence"/>
</dbReference>
<keyword evidence="8" id="KW-0804">Transcription</keyword>
<accession>A0A7K4SI29</accession>
<evidence type="ECO:0000313" key="13">
    <source>
        <dbReference type="EMBL" id="NWQ85403.1"/>
    </source>
</evidence>
<reference evidence="13 14" key="1">
    <citation type="submission" date="2019-09" db="EMBL/GenBank/DDBJ databases">
        <title>Bird 10,000 Genomes (B10K) Project - Family phase.</title>
        <authorList>
            <person name="Zhang G."/>
        </authorList>
    </citation>
    <scope>NUCLEOTIDE SEQUENCE [LARGE SCALE GENOMIC DNA]</scope>
    <source>
        <strain evidence="13">B10K-DU-001-64</strain>
        <tissue evidence="13">Muscle</tissue>
    </source>
</reference>
<feature type="compositionally biased region" description="Low complexity" evidence="10">
    <location>
        <begin position="818"/>
        <end position="840"/>
    </location>
</feature>
<feature type="non-terminal residue" evidence="13">
    <location>
        <position position="1367"/>
    </location>
</feature>
<evidence type="ECO:0000256" key="7">
    <source>
        <dbReference type="ARBA" id="ARBA00023015"/>
    </source>
</evidence>
<evidence type="ECO:0000259" key="11">
    <source>
        <dbReference type="PROSITE" id="PS51913"/>
    </source>
</evidence>
<feature type="compositionally biased region" description="Basic and acidic residues" evidence="10">
    <location>
        <begin position="462"/>
        <end position="474"/>
    </location>
</feature>
<dbReference type="GO" id="GO:0008270">
    <property type="term" value="F:zinc ion binding"/>
    <property type="evidence" value="ECO:0007669"/>
    <property type="project" value="UniProtKB-KW"/>
</dbReference>
<dbReference type="GO" id="GO:0035517">
    <property type="term" value="C:PR-DUB complex"/>
    <property type="evidence" value="ECO:0007669"/>
    <property type="project" value="TreeGrafter"/>
</dbReference>
<feature type="compositionally biased region" description="Basic and acidic residues" evidence="10">
    <location>
        <begin position="1122"/>
        <end position="1134"/>
    </location>
</feature>
<feature type="compositionally biased region" description="Low complexity" evidence="10">
    <location>
        <begin position="725"/>
        <end position="739"/>
    </location>
</feature>
<evidence type="ECO:0000256" key="9">
    <source>
        <dbReference type="ARBA" id="ARBA00023242"/>
    </source>
</evidence>
<feature type="compositionally biased region" description="Polar residues" evidence="10">
    <location>
        <begin position="746"/>
        <end position="760"/>
    </location>
</feature>
<dbReference type="InterPro" id="IPR007759">
    <property type="entry name" value="Asxl_HARE-HTH"/>
</dbReference>
<feature type="compositionally biased region" description="Low complexity" evidence="10">
    <location>
        <begin position="381"/>
        <end position="396"/>
    </location>
</feature>
<keyword evidence="6" id="KW-0862">Zinc</keyword>
<evidence type="ECO:0000256" key="4">
    <source>
        <dbReference type="ARBA" id="ARBA00022723"/>
    </source>
</evidence>
<feature type="region of interest" description="Disordered" evidence="10">
    <location>
        <begin position="923"/>
        <end position="951"/>
    </location>
</feature>
<feature type="region of interest" description="Disordered" evidence="10">
    <location>
        <begin position="72"/>
        <end position="177"/>
    </location>
</feature>
<dbReference type="PROSITE" id="PS51916">
    <property type="entry name" value="DEUBAD"/>
    <property type="match status" value="1"/>
</dbReference>
<organism evidence="13 14">
    <name type="scientific">Burhinus bistriatus</name>
    <dbReference type="NCBI Taxonomy" id="240201"/>
    <lineage>
        <taxon>Eukaryota</taxon>
        <taxon>Metazoa</taxon>
        <taxon>Chordata</taxon>
        <taxon>Craniata</taxon>
        <taxon>Vertebrata</taxon>
        <taxon>Euteleostomi</taxon>
        <taxon>Archelosauria</taxon>
        <taxon>Archosauria</taxon>
        <taxon>Dinosauria</taxon>
        <taxon>Saurischia</taxon>
        <taxon>Theropoda</taxon>
        <taxon>Coelurosauria</taxon>
        <taxon>Aves</taxon>
        <taxon>Neognathae</taxon>
        <taxon>Neoaves</taxon>
        <taxon>Charadriiformes</taxon>
        <taxon>Burhinidae</taxon>
        <taxon>Burhinus</taxon>
    </lineage>
</organism>
<feature type="non-terminal residue" evidence="13">
    <location>
        <position position="1"/>
    </location>
</feature>
<feature type="compositionally biased region" description="Low complexity" evidence="10">
    <location>
        <begin position="84"/>
        <end position="105"/>
    </location>
</feature>
<dbReference type="PANTHER" id="PTHR13578:SF11">
    <property type="entry name" value="POLYCOMB GROUP PROTEIN ASXL2-RELATED"/>
    <property type="match status" value="1"/>
</dbReference>
<evidence type="ECO:0000256" key="6">
    <source>
        <dbReference type="ARBA" id="ARBA00022833"/>
    </source>
</evidence>
<keyword evidence="5" id="KW-0863">Zinc-finger</keyword>
<feature type="compositionally biased region" description="Acidic residues" evidence="10">
    <location>
        <begin position="1112"/>
        <end position="1121"/>
    </location>
</feature>
<evidence type="ECO:0000256" key="3">
    <source>
        <dbReference type="ARBA" id="ARBA00022491"/>
    </source>
</evidence>
<feature type="region of interest" description="Disordered" evidence="10">
    <location>
        <begin position="1105"/>
        <end position="1147"/>
    </location>
</feature>
<evidence type="ECO:0000259" key="12">
    <source>
        <dbReference type="PROSITE" id="PS51916"/>
    </source>
</evidence>
<feature type="domain" description="HTH HARE-type" evidence="11">
    <location>
        <begin position="1"/>
        <end position="67"/>
    </location>
</feature>
<feature type="compositionally biased region" description="Polar residues" evidence="10">
    <location>
        <begin position="654"/>
        <end position="663"/>
    </location>
</feature>
<evidence type="ECO:0000256" key="10">
    <source>
        <dbReference type="SAM" id="MobiDB-lite"/>
    </source>
</evidence>
<feature type="region of interest" description="Disordered" evidence="10">
    <location>
        <begin position="367"/>
        <end position="577"/>
    </location>
</feature>
<keyword evidence="4" id="KW-0479">Metal-binding</keyword>
<name>A0A7K4SI29_9CHAR</name>
<comment type="subcellular location">
    <subcellularLocation>
        <location evidence="1">Nucleus</location>
    </subcellularLocation>
</comment>
<feature type="region of interest" description="Disordered" evidence="10">
    <location>
        <begin position="615"/>
        <end position="889"/>
    </location>
</feature>
<dbReference type="Pfam" id="PF13922">
    <property type="entry name" value="PHD_3"/>
    <property type="match status" value="1"/>
</dbReference>
<evidence type="ECO:0000256" key="1">
    <source>
        <dbReference type="ARBA" id="ARBA00004123"/>
    </source>
</evidence>
<dbReference type="GO" id="GO:0009887">
    <property type="term" value="P:animal organ morphogenesis"/>
    <property type="evidence" value="ECO:0007669"/>
    <property type="project" value="TreeGrafter"/>
</dbReference>
<sequence length="1367" mass="145044">QVLEKYPNTPMSHKEILQVIQKEGLKEISGTSPLACLNAMLHTNSRGEEGIFYKVPGRMGVYTLKKDVPDGLKELSDGSEESSDAQSDSQSSENCSSSSSSSDGCSNKDGKKSRWKRKVSSRLSQTSSPQSGCPSPSIQTGKVISSSQKHSKKALKQALKQQQQKQQQQQCRAGMPVSSNQHVLLKAVKAAGDSTSAKSAWEGKQSDGQSSSPQNSTSSSSPSVKLDNSLPGLGKKPFQRSDRLHARQLKRTKCAEIDVETPDSILVNTNLRALINKHTFSVLPTECQQRLLLLLPEVDRQVGADGLMKLSGSALNNEFFTSAAQGWKERLSEGEFTPEMQLRIRQEIEKEKKVELWKEHFFESYYGQSSGLSPEESKRLTANTSPAETETENPAAEEPKCTPASLAPLKEETTSPLEPKAQAVQEAPAMKKGGEERREDMQPKAAKPAEASVSPDGCAVKPSDRSVPIKERVPGESIPEKPQTSINQKAEEERKHSASKEVLGKETVSTSVLAPSKPKSPEAGEVVANVKSPVITPETPEKKSPVNEEMEVSVEAHKRKSESREEALTSPEKKPRMMENCQHRQAFRAQPQSFPAAGTPVPRVPPLKIPVSRISPMPFPAGQVSPRARFPISLTSPGPGGGGGPPGGGGEKSNAATSGTTKTGIRGNALELAGTGSGGSSRRFLPHCPGTHTQMETQATGQAPPHDPSRAQLQQTSTLQPRTPASNTGSSSSSAAVSALEKINRIKQSPPCTTVSQVSGSPYAGSRDKEEKAPSAPAGPSQACGASAVRDGTVCVTVSAADTSTNVTKVAPAALGGTSLDVSKSKSPSSPMSSLTSMGSEAQAGGVVTSATSVPPSNTTSAAPSLKTHASSSSSGALPKPSSSIPANNPLVTQLLQGKNVPLEQILPKPLTKAEMKTVPLASHEEKAAASSAPGVAGNSTGAEGAERQSSLPTQQFGKIFCQNRPLPHIPRTFPLPSGKDPGLDQHQCHEALSKTTQEQILQTLIKRVQRQNLLPVLQPSQLNLTHSGFQLENSSTSQRFMLGFMGRRTSKPAMSGHYLLNISTYGRGSESLRRGFSLNPENRLCLNSPTDAPKAEFGECEEIAGHGSSSDEGDADDESTSDEREHISVKEEPQAAQVSGQCEKEQVSHSINLSDYSTLAKKGVKTEGVTSQQAAVNKENIKAFDGTTLARDFIQAAQEQMAHAMRGKTHSNPELFSTSVPSSDSAQLQPLLLSPSQPPKLSGSAAAQLIGPSYSGTINVSTSPDVNQGSLMTGLSECNQLSSSMGNVMSFSVTVTTIPTSQAMNSGNHSQTIPVQAFAEDNSMEDSPSKCYCRLKAMIMCKGCGAFCHDDCIGPSKLCVSCLVVR</sequence>
<dbReference type="Pfam" id="PF05066">
    <property type="entry name" value="HARE-HTH"/>
    <property type="match status" value="1"/>
</dbReference>
<feature type="compositionally biased region" description="Polar residues" evidence="10">
    <location>
        <begin position="691"/>
        <end position="701"/>
    </location>
</feature>
<dbReference type="InterPro" id="IPR044867">
    <property type="entry name" value="DEUBAD_dom"/>
</dbReference>
<feature type="compositionally biased region" description="Low complexity" evidence="10">
    <location>
        <begin position="121"/>
        <end position="131"/>
    </location>
</feature>
<feature type="compositionally biased region" description="Polar residues" evidence="10">
    <location>
        <begin position="849"/>
        <end position="862"/>
    </location>
</feature>
<feature type="compositionally biased region" description="Basic and acidic residues" evidence="10">
    <location>
        <begin position="432"/>
        <end position="442"/>
    </location>
</feature>
<feature type="compositionally biased region" description="Polar residues" evidence="10">
    <location>
        <begin position="938"/>
        <end position="951"/>
    </location>
</feature>
<dbReference type="GO" id="GO:0045944">
    <property type="term" value="P:positive regulation of transcription by RNA polymerase II"/>
    <property type="evidence" value="ECO:0007669"/>
    <property type="project" value="TreeGrafter"/>
</dbReference>
<dbReference type="EMBL" id="VYXH01000354">
    <property type="protein sequence ID" value="NWQ85403.1"/>
    <property type="molecule type" value="Genomic_DNA"/>
</dbReference>
<evidence type="ECO:0000256" key="5">
    <source>
        <dbReference type="ARBA" id="ARBA00022771"/>
    </source>
</evidence>
<keyword evidence="7" id="KW-0805">Transcription regulation</keyword>
<feature type="compositionally biased region" description="Low complexity" evidence="10">
    <location>
        <begin position="863"/>
        <end position="884"/>
    </location>
</feature>
<feature type="compositionally biased region" description="Basic and acidic residues" evidence="10">
    <location>
        <begin position="489"/>
        <end position="504"/>
    </location>
</feature>
<gene>
    <name evidence="13" type="primary">Asx_0</name>
    <name evidence="13" type="ORF">BURBIS_R15095</name>
</gene>
<dbReference type="InterPro" id="IPR024811">
    <property type="entry name" value="ASX/ASX-like"/>
</dbReference>
<dbReference type="GO" id="GO:0003677">
    <property type="term" value="F:DNA binding"/>
    <property type="evidence" value="ECO:0007669"/>
    <property type="project" value="InterPro"/>
</dbReference>
<feature type="compositionally biased region" description="Polar residues" evidence="10">
    <location>
        <begin position="711"/>
        <end position="724"/>
    </location>
</feature>
<keyword evidence="3" id="KW-0678">Repressor</keyword>
<feature type="compositionally biased region" description="Low complexity" evidence="10">
    <location>
        <begin position="206"/>
        <end position="223"/>
    </location>
</feature>
<dbReference type="InterPro" id="IPR026905">
    <property type="entry name" value="ASX-like_PHD"/>
</dbReference>
<feature type="compositionally biased region" description="Basic and acidic residues" evidence="10">
    <location>
        <begin position="562"/>
        <end position="577"/>
    </location>
</feature>
<feature type="domain" description="DEUBAD" evidence="12">
    <location>
        <begin position="262"/>
        <end position="371"/>
    </location>
</feature>